<keyword evidence="2 6" id="KW-0349">Heme</keyword>
<evidence type="ECO:0000256" key="6">
    <source>
        <dbReference type="PROSITE-ProRule" id="PRU00433"/>
    </source>
</evidence>
<dbReference type="PANTHER" id="PTHR33751">
    <property type="entry name" value="CBB3-TYPE CYTOCHROME C OXIDASE SUBUNIT FIXP"/>
    <property type="match status" value="1"/>
</dbReference>
<evidence type="ECO:0000256" key="5">
    <source>
        <dbReference type="ARBA" id="ARBA00023004"/>
    </source>
</evidence>
<evidence type="ECO:0000256" key="1">
    <source>
        <dbReference type="ARBA" id="ARBA00022448"/>
    </source>
</evidence>
<gene>
    <name evidence="9" type="ORF">GCM10010862_26060</name>
</gene>
<dbReference type="EMBL" id="BSNS01000011">
    <property type="protein sequence ID" value="GLQ55347.1"/>
    <property type="molecule type" value="Genomic_DNA"/>
</dbReference>
<keyword evidence="7" id="KW-1133">Transmembrane helix</keyword>
<feature type="domain" description="Cytochrome c" evidence="8">
    <location>
        <begin position="277"/>
        <end position="364"/>
    </location>
</feature>
<evidence type="ECO:0000313" key="10">
    <source>
        <dbReference type="Proteomes" id="UP001156691"/>
    </source>
</evidence>
<dbReference type="Gene3D" id="1.10.760.10">
    <property type="entry name" value="Cytochrome c-like domain"/>
    <property type="match status" value="3"/>
</dbReference>
<dbReference type="InterPro" id="IPR050597">
    <property type="entry name" value="Cytochrome_c_Oxidase_Subunit"/>
</dbReference>
<keyword evidence="5 6" id="KW-0408">Iron</keyword>
<dbReference type="SUPFAM" id="SSF46626">
    <property type="entry name" value="Cytochrome c"/>
    <property type="match status" value="3"/>
</dbReference>
<keyword evidence="3 6" id="KW-0479">Metal-binding</keyword>
<evidence type="ECO:0000259" key="8">
    <source>
        <dbReference type="PROSITE" id="PS51007"/>
    </source>
</evidence>
<organism evidence="9 10">
    <name type="scientific">Devosia nitrariae</name>
    <dbReference type="NCBI Taxonomy" id="2071872"/>
    <lineage>
        <taxon>Bacteria</taxon>
        <taxon>Pseudomonadati</taxon>
        <taxon>Pseudomonadota</taxon>
        <taxon>Alphaproteobacteria</taxon>
        <taxon>Hyphomicrobiales</taxon>
        <taxon>Devosiaceae</taxon>
        <taxon>Devosia</taxon>
    </lineage>
</organism>
<dbReference type="Proteomes" id="UP001156691">
    <property type="component" value="Unassembled WGS sequence"/>
</dbReference>
<feature type="domain" description="Cytochrome c" evidence="8">
    <location>
        <begin position="81"/>
        <end position="167"/>
    </location>
</feature>
<keyword evidence="7" id="KW-0812">Transmembrane</keyword>
<keyword evidence="10" id="KW-1185">Reference proteome</keyword>
<evidence type="ECO:0000313" key="9">
    <source>
        <dbReference type="EMBL" id="GLQ55347.1"/>
    </source>
</evidence>
<dbReference type="PANTHER" id="PTHR33751:SF9">
    <property type="entry name" value="CYTOCHROME C4"/>
    <property type="match status" value="1"/>
</dbReference>
<dbReference type="InterPro" id="IPR009056">
    <property type="entry name" value="Cyt_c-like_dom"/>
</dbReference>
<accession>A0ABQ5W5U9</accession>
<evidence type="ECO:0000256" key="4">
    <source>
        <dbReference type="ARBA" id="ARBA00022982"/>
    </source>
</evidence>
<dbReference type="InterPro" id="IPR036909">
    <property type="entry name" value="Cyt_c-like_dom_sf"/>
</dbReference>
<name>A0ABQ5W5U9_9HYPH</name>
<evidence type="ECO:0000256" key="3">
    <source>
        <dbReference type="ARBA" id="ARBA00022723"/>
    </source>
</evidence>
<reference evidence="10" key="1">
    <citation type="journal article" date="2019" name="Int. J. Syst. Evol. Microbiol.">
        <title>The Global Catalogue of Microorganisms (GCM) 10K type strain sequencing project: providing services to taxonomists for standard genome sequencing and annotation.</title>
        <authorList>
            <consortium name="The Broad Institute Genomics Platform"/>
            <consortium name="The Broad Institute Genome Sequencing Center for Infectious Disease"/>
            <person name="Wu L."/>
            <person name="Ma J."/>
        </authorList>
    </citation>
    <scope>NUCLEOTIDE SEQUENCE [LARGE SCALE GENOMIC DNA]</scope>
    <source>
        <strain evidence="10">NBRC 112416</strain>
    </source>
</reference>
<sequence length="374" mass="40281">MDDKVVKVHPLTRLQRLGLAVLLVLAAFLIGGAIFIWSGIYNIAANRDHLTITTWLITILRDQSITGAAQDVDVPDLSDAGLVALGAQHYLTGCADCHGTPGEPNNPVFTSMLPRPPDLTDAARNYPASELYTIVHNGLKYSGMPAWPAPERSDEVWALIAFIEALNAQGPEFYTDMLAGLSRPALSKPGTMPDGIETCTRCHGDDQSGPIDELVPRLSGQSHDYLKRALEEYRAETRASGFMAPIAHGMSDAEIEDLATYYAALGSPETAEPDGGEEFEEGQNIVLHGIPEADVPACVTCHLGANAQFPRLEGQSAAYLMGQLQVWRHGLRDDTGYGAIMAAIARRLTPQQIEAVSTYLASLPAPQPVAEDEP</sequence>
<proteinExistence type="predicted"/>
<comment type="caution">
    <text evidence="9">The sequence shown here is derived from an EMBL/GenBank/DDBJ whole genome shotgun (WGS) entry which is preliminary data.</text>
</comment>
<keyword evidence="7" id="KW-0472">Membrane</keyword>
<keyword evidence="1" id="KW-0813">Transport</keyword>
<evidence type="ECO:0000256" key="7">
    <source>
        <dbReference type="SAM" id="Phobius"/>
    </source>
</evidence>
<dbReference type="PROSITE" id="PS51007">
    <property type="entry name" value="CYTC"/>
    <property type="match status" value="3"/>
</dbReference>
<keyword evidence="4" id="KW-0249">Electron transport</keyword>
<feature type="transmembrane region" description="Helical" evidence="7">
    <location>
        <begin position="17"/>
        <end position="40"/>
    </location>
</feature>
<dbReference type="Pfam" id="PF13442">
    <property type="entry name" value="Cytochrome_CBB3"/>
    <property type="match status" value="2"/>
</dbReference>
<dbReference type="Pfam" id="PF00034">
    <property type="entry name" value="Cytochrom_C"/>
    <property type="match status" value="1"/>
</dbReference>
<protein>
    <submittedName>
        <fullName evidence="9">Cytochrome c</fullName>
    </submittedName>
</protein>
<evidence type="ECO:0000256" key="2">
    <source>
        <dbReference type="ARBA" id="ARBA00022617"/>
    </source>
</evidence>
<feature type="domain" description="Cytochrome c" evidence="8">
    <location>
        <begin position="165"/>
        <end position="266"/>
    </location>
</feature>
<dbReference type="RefSeq" id="WP_284340759.1">
    <property type="nucleotide sequence ID" value="NZ_BSNS01000011.1"/>
</dbReference>